<dbReference type="InterPro" id="IPR002048">
    <property type="entry name" value="EF_hand_dom"/>
</dbReference>
<dbReference type="PROSITE" id="PS00018">
    <property type="entry name" value="EF_HAND_1"/>
    <property type="match status" value="3"/>
</dbReference>
<dbReference type="Gene3D" id="1.10.238.10">
    <property type="entry name" value="EF-hand"/>
    <property type="match status" value="2"/>
</dbReference>
<dbReference type="PROSITE" id="PS50222">
    <property type="entry name" value="EF_HAND_2"/>
    <property type="match status" value="2"/>
</dbReference>
<reference evidence="11" key="1">
    <citation type="submission" date="2025-08" db="UniProtKB">
        <authorList>
            <consortium name="RefSeq"/>
        </authorList>
    </citation>
    <scope>IDENTIFICATION</scope>
    <source>
        <tissue evidence="11">Whole sample</tissue>
    </source>
</reference>
<dbReference type="OrthoDB" id="26525at2759"/>
<dbReference type="PANTHER" id="PTHR34524:SF6">
    <property type="entry name" value="CALCYPHOSINE LIKE"/>
    <property type="match status" value="1"/>
</dbReference>
<keyword evidence="2" id="KW-0677">Repeat</keyword>
<dbReference type="InterPro" id="IPR051581">
    <property type="entry name" value="Ca-bind"/>
</dbReference>
<dbReference type="KEGG" id="cvn:111110836"/>
<dbReference type="InterPro" id="IPR018247">
    <property type="entry name" value="EF_Hand_1_Ca_BS"/>
</dbReference>
<dbReference type="GO" id="GO:0005509">
    <property type="term" value="F:calcium ion binding"/>
    <property type="evidence" value="ECO:0007669"/>
    <property type="project" value="InterPro"/>
</dbReference>
<keyword evidence="4" id="KW-0518">Myosin</keyword>
<evidence type="ECO:0000313" key="11">
    <source>
        <dbReference type="RefSeq" id="XP_022303177.1"/>
    </source>
</evidence>
<dbReference type="GeneID" id="111110836"/>
<dbReference type="InterPro" id="IPR011992">
    <property type="entry name" value="EF-hand-dom_pair"/>
</dbReference>
<evidence type="ECO:0000256" key="6">
    <source>
        <dbReference type="ARBA" id="ARBA00023179"/>
    </source>
</evidence>
<name>A0A8B8BIJ2_CRAVI</name>
<dbReference type="SUPFAM" id="SSF47473">
    <property type="entry name" value="EF-hand"/>
    <property type="match status" value="1"/>
</dbReference>
<protein>
    <recommendedName>
        <fullName evidence="8">Sulfhydryl light chain</fullName>
    </recommendedName>
</protein>
<evidence type="ECO:0000256" key="8">
    <source>
        <dbReference type="ARBA" id="ARBA00078496"/>
    </source>
</evidence>
<keyword evidence="1" id="KW-0479">Metal-binding</keyword>
<comment type="function">
    <text evidence="7">In molluscan muscle, calcium regulation is associated with myosin rather than with actin. Muscle myosin contains two types of light chains: the catalytic light chain, essential for ATPase activity, and the regulatory light chain, a calcium-binding protein responsible for Ca(2+) dependent binding and Ca(2+) dependent Mg-ATPase activity.</text>
</comment>
<evidence type="ECO:0000256" key="1">
    <source>
        <dbReference type="ARBA" id="ARBA00022723"/>
    </source>
</evidence>
<feature type="domain" description="EF-hand" evidence="9">
    <location>
        <begin position="6"/>
        <end position="41"/>
    </location>
</feature>
<evidence type="ECO:0000256" key="5">
    <source>
        <dbReference type="ARBA" id="ARBA00023175"/>
    </source>
</evidence>
<dbReference type="FunFam" id="1.10.238.10:FF:000003">
    <property type="entry name" value="Calmodulin A"/>
    <property type="match status" value="1"/>
</dbReference>
<dbReference type="Pfam" id="PF13499">
    <property type="entry name" value="EF-hand_7"/>
    <property type="match status" value="2"/>
</dbReference>
<keyword evidence="10" id="KW-1185">Reference proteome</keyword>
<organism evidence="10 11">
    <name type="scientific">Crassostrea virginica</name>
    <name type="common">Eastern oyster</name>
    <dbReference type="NCBI Taxonomy" id="6565"/>
    <lineage>
        <taxon>Eukaryota</taxon>
        <taxon>Metazoa</taxon>
        <taxon>Spiralia</taxon>
        <taxon>Lophotrochozoa</taxon>
        <taxon>Mollusca</taxon>
        <taxon>Bivalvia</taxon>
        <taxon>Autobranchia</taxon>
        <taxon>Pteriomorphia</taxon>
        <taxon>Ostreida</taxon>
        <taxon>Ostreoidea</taxon>
        <taxon>Ostreidae</taxon>
        <taxon>Crassostrea</taxon>
    </lineage>
</organism>
<gene>
    <name evidence="11" type="primary">LOC111110836</name>
</gene>
<sequence>MSKVEETRKMWSEKFDSFDTSGNGELTVNELKAALVGMGANLTDQEIAAIFSDIDGDGSKAISKDEFIREMTKKNRQDAFKEFFNANDTDGSGALTADEIRKFAEMDSESSVEEILKQCDANSDGKITLEEFLKGIDG</sequence>
<keyword evidence="6" id="KW-0514">Muscle protein</keyword>
<dbReference type="PANTHER" id="PTHR34524">
    <property type="entry name" value="CALCYPHOSIN"/>
    <property type="match status" value="1"/>
</dbReference>
<proteinExistence type="predicted"/>
<feature type="domain" description="EF-hand" evidence="9">
    <location>
        <begin position="75"/>
        <end position="110"/>
    </location>
</feature>
<dbReference type="AlphaFoldDB" id="A0A8B8BIJ2"/>
<keyword evidence="5" id="KW-0505">Motor protein</keyword>
<accession>A0A8B8BIJ2</accession>
<keyword evidence="3" id="KW-0106">Calcium</keyword>
<evidence type="ECO:0000256" key="7">
    <source>
        <dbReference type="ARBA" id="ARBA00049593"/>
    </source>
</evidence>
<evidence type="ECO:0000256" key="2">
    <source>
        <dbReference type="ARBA" id="ARBA00022737"/>
    </source>
</evidence>
<evidence type="ECO:0000256" key="4">
    <source>
        <dbReference type="ARBA" id="ARBA00023123"/>
    </source>
</evidence>
<dbReference type="RefSeq" id="XP_022303177.1">
    <property type="nucleotide sequence ID" value="XM_022447469.1"/>
</dbReference>
<evidence type="ECO:0000313" key="10">
    <source>
        <dbReference type="Proteomes" id="UP000694844"/>
    </source>
</evidence>
<dbReference type="GO" id="GO:0016459">
    <property type="term" value="C:myosin complex"/>
    <property type="evidence" value="ECO:0007669"/>
    <property type="project" value="UniProtKB-KW"/>
</dbReference>
<dbReference type="SMART" id="SM00054">
    <property type="entry name" value="EFh"/>
    <property type="match status" value="4"/>
</dbReference>
<evidence type="ECO:0000259" key="9">
    <source>
        <dbReference type="PROSITE" id="PS50222"/>
    </source>
</evidence>
<evidence type="ECO:0000256" key="3">
    <source>
        <dbReference type="ARBA" id="ARBA00022837"/>
    </source>
</evidence>
<dbReference type="Proteomes" id="UP000694844">
    <property type="component" value="Chromosome 9"/>
</dbReference>